<dbReference type="OrthoDB" id="200459at2157"/>
<reference evidence="1 2" key="1">
    <citation type="submission" date="2013-09" db="EMBL/GenBank/DDBJ databases">
        <title>Whole genome sequencing of Halarchaeum acidiphilum strain MH1-52-1.</title>
        <authorList>
            <person name="Shimane Y."/>
            <person name="Minegishi H."/>
            <person name="Nishi S."/>
            <person name="Echigo A."/>
            <person name="Shuto A."/>
            <person name="Konishi M."/>
            <person name="Ito T."/>
            <person name="Ohkuma M."/>
            <person name="Ohta Y."/>
            <person name="Nagano Y."/>
            <person name="Tsubouchi T."/>
            <person name="Mori K."/>
            <person name="Usui K."/>
            <person name="Kamekura M."/>
            <person name="Usami R."/>
            <person name="Takaki Y."/>
            <person name="Hatada Y."/>
        </authorList>
    </citation>
    <scope>NUCLEOTIDE SEQUENCE [LARGE SCALE GENOMIC DNA]</scope>
    <source>
        <strain evidence="1 2">JCM 16109</strain>
    </source>
</reference>
<organism evidence="1 2">
    <name type="scientific">Halarchaeum acidiphilum MH1-52-1</name>
    <dbReference type="NCBI Taxonomy" id="1261545"/>
    <lineage>
        <taxon>Archaea</taxon>
        <taxon>Methanobacteriati</taxon>
        <taxon>Methanobacteriota</taxon>
        <taxon>Stenosarchaea group</taxon>
        <taxon>Halobacteria</taxon>
        <taxon>Halobacteriales</taxon>
        <taxon>Halobacteriaceae</taxon>
    </lineage>
</organism>
<comment type="caution">
    <text evidence="1">The sequence shown here is derived from an EMBL/GenBank/DDBJ whole genome shotgun (WGS) entry which is preliminary data.</text>
</comment>
<proteinExistence type="predicted"/>
<dbReference type="CDD" id="cd22231">
    <property type="entry name" value="RHH_NikR_HicB-like"/>
    <property type="match status" value="1"/>
</dbReference>
<dbReference type="SUPFAM" id="SSF47598">
    <property type="entry name" value="Ribbon-helix-helix"/>
    <property type="match status" value="1"/>
</dbReference>
<dbReference type="GO" id="GO:0006355">
    <property type="term" value="P:regulation of DNA-templated transcription"/>
    <property type="evidence" value="ECO:0007669"/>
    <property type="project" value="InterPro"/>
</dbReference>
<keyword evidence="2" id="KW-1185">Reference proteome</keyword>
<evidence type="ECO:0000313" key="1">
    <source>
        <dbReference type="EMBL" id="GAD53239.1"/>
    </source>
</evidence>
<dbReference type="InterPro" id="IPR010985">
    <property type="entry name" value="Ribbon_hlx_hlx"/>
</dbReference>
<gene>
    <name evidence="1" type="ORF">MBEHAL_1999</name>
</gene>
<dbReference type="RefSeq" id="WP_020222055.1">
    <property type="nucleotide sequence ID" value="NZ_BANO01000147.1"/>
</dbReference>
<name>U3A6E8_9EURY</name>
<dbReference type="eggNOG" id="arCOG07975">
    <property type="taxonomic scope" value="Archaea"/>
</dbReference>
<dbReference type="AlphaFoldDB" id="U3A6E8"/>
<accession>U3A6E8</accession>
<dbReference type="EMBL" id="BATA01000055">
    <property type="protein sequence ID" value="GAD53239.1"/>
    <property type="molecule type" value="Genomic_DNA"/>
</dbReference>
<protein>
    <submittedName>
        <fullName evidence="1">Uncharacterized protein</fullName>
    </submittedName>
</protein>
<evidence type="ECO:0000313" key="2">
    <source>
        <dbReference type="Proteomes" id="UP000016986"/>
    </source>
</evidence>
<dbReference type="Proteomes" id="UP000016986">
    <property type="component" value="Unassembled WGS sequence"/>
</dbReference>
<sequence length="129" mass="14444">MVKSTVRFPEEVLDAAEELVERGLFTNRSEFQRFAVECILDQVNEEYEPEMLDYDELYAEVFPEAGAGAGDGEPAEGSMDDEFIQTAARVRQLAMRGDVETATELLDSRYSPADPRALLLEDLLAGYRA</sequence>